<reference evidence="14" key="1">
    <citation type="journal article" date="2019" name="Int. J. Syst. Evol. Microbiol.">
        <title>The Global Catalogue of Microorganisms (GCM) 10K type strain sequencing project: providing services to taxonomists for standard genome sequencing and annotation.</title>
        <authorList>
            <consortium name="The Broad Institute Genomics Platform"/>
            <consortium name="The Broad Institute Genome Sequencing Center for Infectious Disease"/>
            <person name="Wu L."/>
            <person name="Ma J."/>
        </authorList>
    </citation>
    <scope>NUCLEOTIDE SEQUENCE [LARGE SCALE GENOMIC DNA]</scope>
    <source>
        <strain evidence="14">CCM 8939</strain>
    </source>
</reference>
<evidence type="ECO:0000256" key="7">
    <source>
        <dbReference type="ARBA" id="ARBA00022840"/>
    </source>
</evidence>
<dbReference type="CDD" id="cd16917">
    <property type="entry name" value="HATPase_UhpB-NarQ-NarX-like"/>
    <property type="match status" value="1"/>
</dbReference>
<dbReference type="PROSITE" id="PS50005">
    <property type="entry name" value="TPR"/>
    <property type="match status" value="1"/>
</dbReference>
<dbReference type="InterPro" id="IPR050482">
    <property type="entry name" value="Sensor_HK_TwoCompSys"/>
</dbReference>
<dbReference type="EC" id="2.7.13.3" evidence="2"/>
<evidence type="ECO:0000313" key="14">
    <source>
        <dbReference type="Proteomes" id="UP000645390"/>
    </source>
</evidence>
<evidence type="ECO:0000256" key="10">
    <source>
        <dbReference type="SAM" id="Coils"/>
    </source>
</evidence>
<dbReference type="InterPro" id="IPR011990">
    <property type="entry name" value="TPR-like_helical_dom_sf"/>
</dbReference>
<name>A0ABQ2BL73_9SPHI</name>
<evidence type="ECO:0000256" key="2">
    <source>
        <dbReference type="ARBA" id="ARBA00012438"/>
    </source>
</evidence>
<evidence type="ECO:0000259" key="12">
    <source>
        <dbReference type="PROSITE" id="PS50109"/>
    </source>
</evidence>
<dbReference type="PANTHER" id="PTHR24421:SF10">
    <property type="entry name" value="NITRATE_NITRITE SENSOR PROTEIN NARQ"/>
    <property type="match status" value="1"/>
</dbReference>
<dbReference type="GO" id="GO:0016301">
    <property type="term" value="F:kinase activity"/>
    <property type="evidence" value="ECO:0007669"/>
    <property type="project" value="UniProtKB-KW"/>
</dbReference>
<dbReference type="SMART" id="SM00387">
    <property type="entry name" value="HATPase_c"/>
    <property type="match status" value="1"/>
</dbReference>
<dbReference type="Proteomes" id="UP000645390">
    <property type="component" value="Unassembled WGS sequence"/>
</dbReference>
<organism evidence="13 14">
    <name type="scientific">Pedobacter mendelii</name>
    <dbReference type="NCBI Taxonomy" id="1908240"/>
    <lineage>
        <taxon>Bacteria</taxon>
        <taxon>Pseudomonadati</taxon>
        <taxon>Bacteroidota</taxon>
        <taxon>Sphingobacteriia</taxon>
        <taxon>Sphingobacteriales</taxon>
        <taxon>Sphingobacteriaceae</taxon>
        <taxon>Pedobacter</taxon>
    </lineage>
</organism>
<evidence type="ECO:0000256" key="3">
    <source>
        <dbReference type="ARBA" id="ARBA00022553"/>
    </source>
</evidence>
<comment type="caution">
    <text evidence="13">The sequence shown here is derived from an EMBL/GenBank/DDBJ whole genome shotgun (WGS) entry which is preliminary data.</text>
</comment>
<comment type="catalytic activity">
    <reaction evidence="1">
        <text>ATP + protein L-histidine = ADP + protein N-phospho-L-histidine.</text>
        <dbReference type="EC" id="2.7.13.3"/>
    </reaction>
</comment>
<dbReference type="Pfam" id="PF02518">
    <property type="entry name" value="HATPase_c"/>
    <property type="match status" value="1"/>
</dbReference>
<evidence type="ECO:0000256" key="11">
    <source>
        <dbReference type="SAM" id="Phobius"/>
    </source>
</evidence>
<keyword evidence="4" id="KW-0808">Transferase</keyword>
<dbReference type="Pfam" id="PF07730">
    <property type="entry name" value="HisKA_3"/>
    <property type="match status" value="1"/>
</dbReference>
<sequence length="608" mass="70163">MLTSKNTDSLLARANFLLSDYWRLKDTIKSKAYLLTSKKQAQKYPFLKTAFYFYEGQYYTANNKKKAEDAYAVACAELVKYNNKDAKQLLAYSWFNYALVKRAEKGYEFLIDIILKKVIPLSESINDTERTSYYYTQLGTAFMYNAQFTKAETLFEKAILLVENKYPNSSTILLAYLSAASNYCYLIKTKQARAMLNRAAKILKPYPESIQYPLYYYNESMYYTSKQIPNRILENADKGMILAKAYNQKMLYQMLSFRKHEVYINSKQYDKSKDILLDLLSYGPLRSDENSRKSIYGQLAKTNANLGLMNEAYNWLVAYNKINDSLNDARLKEKINALEIKFRNVENQKKIEQLQIEKEKSILSAKNNRLTIWLLATVAAFLLIITFFTISYYKNKNKLITSNAMLEGEEKERTRVARDLHDGLGGMLSGVKIKLSGWAANRNSKTNDPELERIISQLDNSVKELRHIARNMMPESLLRFGLKTALKDLCESAITDDVSIDFQPYNLKNDLPSKIQFTIYRIIQELLSNAVRHANAKQIIVQCSQNEGTFFITVEDDGKGFDKRLLEEKQGMGMSNIRNRVNYLNGKLEILSDESQKGTTVNIELNVI</sequence>
<keyword evidence="3" id="KW-0597">Phosphoprotein</keyword>
<evidence type="ECO:0000256" key="9">
    <source>
        <dbReference type="PROSITE-ProRule" id="PRU00339"/>
    </source>
</evidence>
<keyword evidence="14" id="KW-1185">Reference proteome</keyword>
<dbReference type="InterPro" id="IPR003594">
    <property type="entry name" value="HATPase_dom"/>
</dbReference>
<dbReference type="SUPFAM" id="SSF48452">
    <property type="entry name" value="TPR-like"/>
    <property type="match status" value="1"/>
</dbReference>
<dbReference type="PANTHER" id="PTHR24421">
    <property type="entry name" value="NITRATE/NITRITE SENSOR PROTEIN NARX-RELATED"/>
    <property type="match status" value="1"/>
</dbReference>
<keyword evidence="6 13" id="KW-0418">Kinase</keyword>
<evidence type="ECO:0000256" key="8">
    <source>
        <dbReference type="ARBA" id="ARBA00023012"/>
    </source>
</evidence>
<dbReference type="InterPro" id="IPR011712">
    <property type="entry name" value="Sig_transdc_His_kin_sub3_dim/P"/>
</dbReference>
<protein>
    <recommendedName>
        <fullName evidence="2">histidine kinase</fullName>
        <ecNumber evidence="2">2.7.13.3</ecNumber>
    </recommendedName>
</protein>
<keyword evidence="11" id="KW-0812">Transmembrane</keyword>
<dbReference type="SUPFAM" id="SSF55874">
    <property type="entry name" value="ATPase domain of HSP90 chaperone/DNA topoisomerase II/histidine kinase"/>
    <property type="match status" value="1"/>
</dbReference>
<keyword evidence="7" id="KW-0067">ATP-binding</keyword>
<dbReference type="Gene3D" id="1.20.5.1930">
    <property type="match status" value="1"/>
</dbReference>
<dbReference type="EMBL" id="BMDJ01000011">
    <property type="protein sequence ID" value="GGI28523.1"/>
    <property type="molecule type" value="Genomic_DNA"/>
</dbReference>
<accession>A0ABQ2BL73</accession>
<keyword evidence="5" id="KW-0547">Nucleotide-binding</keyword>
<keyword evidence="8" id="KW-0902">Two-component regulatory system</keyword>
<dbReference type="PROSITE" id="PS50109">
    <property type="entry name" value="HIS_KIN"/>
    <property type="match status" value="1"/>
</dbReference>
<evidence type="ECO:0000256" key="1">
    <source>
        <dbReference type="ARBA" id="ARBA00000085"/>
    </source>
</evidence>
<feature type="domain" description="Histidine kinase" evidence="12">
    <location>
        <begin position="415"/>
        <end position="608"/>
    </location>
</feature>
<gene>
    <name evidence="13" type="ORF">GCM10008119_33070</name>
</gene>
<feature type="transmembrane region" description="Helical" evidence="11">
    <location>
        <begin position="370"/>
        <end position="393"/>
    </location>
</feature>
<evidence type="ECO:0000256" key="5">
    <source>
        <dbReference type="ARBA" id="ARBA00022741"/>
    </source>
</evidence>
<dbReference type="InterPro" id="IPR036890">
    <property type="entry name" value="HATPase_C_sf"/>
</dbReference>
<evidence type="ECO:0000256" key="6">
    <source>
        <dbReference type="ARBA" id="ARBA00022777"/>
    </source>
</evidence>
<evidence type="ECO:0000313" key="13">
    <source>
        <dbReference type="EMBL" id="GGI28523.1"/>
    </source>
</evidence>
<evidence type="ECO:0000256" key="4">
    <source>
        <dbReference type="ARBA" id="ARBA00022679"/>
    </source>
</evidence>
<dbReference type="Gene3D" id="3.30.565.10">
    <property type="entry name" value="Histidine kinase-like ATPase, C-terminal domain"/>
    <property type="match status" value="1"/>
</dbReference>
<feature type="coiled-coil region" evidence="10">
    <location>
        <begin position="328"/>
        <end position="355"/>
    </location>
</feature>
<keyword evidence="9" id="KW-0802">TPR repeat</keyword>
<dbReference type="InterPro" id="IPR019734">
    <property type="entry name" value="TPR_rpt"/>
</dbReference>
<keyword evidence="11" id="KW-1133">Transmembrane helix</keyword>
<keyword evidence="10" id="KW-0175">Coiled coil</keyword>
<proteinExistence type="predicted"/>
<keyword evidence="11" id="KW-0472">Membrane</keyword>
<feature type="repeat" description="TPR" evidence="9">
    <location>
        <begin position="132"/>
        <end position="165"/>
    </location>
</feature>
<dbReference type="InterPro" id="IPR005467">
    <property type="entry name" value="His_kinase_dom"/>
</dbReference>